<evidence type="ECO:0000313" key="2">
    <source>
        <dbReference type="Proteomes" id="UP000487757"/>
    </source>
</evidence>
<protein>
    <submittedName>
        <fullName evidence="1">Uncharacterized protein</fullName>
    </submittedName>
</protein>
<dbReference type="EMBL" id="WKKH01000027">
    <property type="protein sequence ID" value="MRX77571.1"/>
    <property type="molecule type" value="Genomic_DNA"/>
</dbReference>
<proteinExistence type="predicted"/>
<sequence>MEAKENYNPIPEQRKGSEIDAVESRTFGTMTEAADFFATACRRLLNINDWGNIAGMSSFRLFDQHGAEVSRSGQEGDYIRIDIPGPGPRSGDGFDWVKIEEIAHVTDGEEELISIRVRPSAKPLAEEDSTAHFLKADATSTFIVRRKQVVVSAEEHGRNEMANTDTESIIDNGRNMLVGGAAKLGLSYPQWKLLVQGIMAPE</sequence>
<dbReference type="RefSeq" id="WP_154281973.1">
    <property type="nucleotide sequence ID" value="NZ_JBHUJQ010000001.1"/>
</dbReference>
<name>A0A7K0G1N8_9SPHI</name>
<dbReference type="OrthoDB" id="947646at2"/>
<accession>A0A7K0G1N8</accession>
<comment type="caution">
    <text evidence="1">The sequence shown here is derived from an EMBL/GenBank/DDBJ whole genome shotgun (WGS) entry which is preliminary data.</text>
</comment>
<organism evidence="1 2">
    <name type="scientific">Pedobacter petrophilus</name>
    <dbReference type="NCBI Taxonomy" id="1908241"/>
    <lineage>
        <taxon>Bacteria</taxon>
        <taxon>Pseudomonadati</taxon>
        <taxon>Bacteroidota</taxon>
        <taxon>Sphingobacteriia</taxon>
        <taxon>Sphingobacteriales</taxon>
        <taxon>Sphingobacteriaceae</taxon>
        <taxon>Pedobacter</taxon>
    </lineage>
</organism>
<keyword evidence="2" id="KW-1185">Reference proteome</keyword>
<dbReference type="AlphaFoldDB" id="A0A7K0G1N8"/>
<gene>
    <name evidence="1" type="ORF">GJU39_15900</name>
</gene>
<reference evidence="1 2" key="1">
    <citation type="submission" date="2019-11" db="EMBL/GenBank/DDBJ databases">
        <title>Pedobacter petrophilus genome.</title>
        <authorList>
            <person name="Feldbauer M.J."/>
            <person name="Newman J.D."/>
        </authorList>
    </citation>
    <scope>NUCLEOTIDE SEQUENCE [LARGE SCALE GENOMIC DNA]</scope>
    <source>
        <strain evidence="1 2">LMG 29686</strain>
    </source>
</reference>
<evidence type="ECO:0000313" key="1">
    <source>
        <dbReference type="EMBL" id="MRX77571.1"/>
    </source>
</evidence>
<dbReference type="Proteomes" id="UP000487757">
    <property type="component" value="Unassembled WGS sequence"/>
</dbReference>